<dbReference type="SUPFAM" id="SSF52091">
    <property type="entry name" value="SpoIIaa-like"/>
    <property type="match status" value="1"/>
</dbReference>
<dbReference type="Proteomes" id="UP000623608">
    <property type="component" value="Unassembled WGS sequence"/>
</dbReference>
<reference evidence="2" key="1">
    <citation type="submission" date="2021-01" db="EMBL/GenBank/DDBJ databases">
        <title>Whole genome shotgun sequence of Actinoplanes tereljensis NBRC 105297.</title>
        <authorList>
            <person name="Komaki H."/>
            <person name="Tamura T."/>
        </authorList>
    </citation>
    <scope>NUCLEOTIDE SEQUENCE</scope>
    <source>
        <strain evidence="2">NBRC 105297</strain>
    </source>
</reference>
<name>A0A919NKJ8_9ACTN</name>
<proteinExistence type="predicted"/>
<feature type="domain" description="STAS" evidence="1">
    <location>
        <begin position="19"/>
        <end position="103"/>
    </location>
</feature>
<comment type="caution">
    <text evidence="2">The sequence shown here is derived from an EMBL/GenBank/DDBJ whole genome shotgun (WGS) entry which is preliminary data.</text>
</comment>
<dbReference type="Pfam" id="PF13466">
    <property type="entry name" value="STAS_2"/>
    <property type="match status" value="1"/>
</dbReference>
<dbReference type="RefSeq" id="WP_203803966.1">
    <property type="nucleotide sequence ID" value="NZ_BOMY01000016.1"/>
</dbReference>
<keyword evidence="3" id="KW-1185">Reference proteome</keyword>
<dbReference type="PANTHER" id="PTHR33495:SF2">
    <property type="entry name" value="ANTI-SIGMA FACTOR ANTAGONIST TM_1081-RELATED"/>
    <property type="match status" value="1"/>
</dbReference>
<dbReference type="InterPro" id="IPR058548">
    <property type="entry name" value="MlaB-like_STAS"/>
</dbReference>
<evidence type="ECO:0000313" key="3">
    <source>
        <dbReference type="Proteomes" id="UP000623608"/>
    </source>
</evidence>
<dbReference type="Gene3D" id="3.30.750.24">
    <property type="entry name" value="STAS domain"/>
    <property type="match status" value="1"/>
</dbReference>
<dbReference type="AlphaFoldDB" id="A0A919NKJ8"/>
<dbReference type="PANTHER" id="PTHR33495">
    <property type="entry name" value="ANTI-SIGMA FACTOR ANTAGONIST TM_1081-RELATED-RELATED"/>
    <property type="match status" value="1"/>
</dbReference>
<dbReference type="PROSITE" id="PS50801">
    <property type="entry name" value="STAS"/>
    <property type="match status" value="1"/>
</dbReference>
<dbReference type="GO" id="GO:0043856">
    <property type="term" value="F:anti-sigma factor antagonist activity"/>
    <property type="evidence" value="ECO:0007669"/>
    <property type="project" value="TreeGrafter"/>
</dbReference>
<dbReference type="CDD" id="cd07043">
    <property type="entry name" value="STAS_anti-anti-sigma_factors"/>
    <property type="match status" value="1"/>
</dbReference>
<sequence>MADSYKIGQERTADGAATLLRISGELDITARDDLRGAFVAALDAGDVVVDLAGVTFLDSEALGALIDGYNQSLQRAVGFRVINPRGLVARVLEVSGALALFGA</sequence>
<dbReference type="InterPro" id="IPR002645">
    <property type="entry name" value="STAS_dom"/>
</dbReference>
<dbReference type="EMBL" id="BOMY01000016">
    <property type="protein sequence ID" value="GIF19676.1"/>
    <property type="molecule type" value="Genomic_DNA"/>
</dbReference>
<dbReference type="InterPro" id="IPR036513">
    <property type="entry name" value="STAS_dom_sf"/>
</dbReference>
<organism evidence="2 3">
    <name type="scientific">Paractinoplanes tereljensis</name>
    <dbReference type="NCBI Taxonomy" id="571912"/>
    <lineage>
        <taxon>Bacteria</taxon>
        <taxon>Bacillati</taxon>
        <taxon>Actinomycetota</taxon>
        <taxon>Actinomycetes</taxon>
        <taxon>Micromonosporales</taxon>
        <taxon>Micromonosporaceae</taxon>
        <taxon>Paractinoplanes</taxon>
    </lineage>
</organism>
<gene>
    <name evidence="2" type="ORF">Ate02nite_24060</name>
</gene>
<evidence type="ECO:0000313" key="2">
    <source>
        <dbReference type="EMBL" id="GIF19676.1"/>
    </source>
</evidence>
<protein>
    <recommendedName>
        <fullName evidence="1">STAS domain-containing protein</fullName>
    </recommendedName>
</protein>
<evidence type="ECO:0000259" key="1">
    <source>
        <dbReference type="PROSITE" id="PS50801"/>
    </source>
</evidence>
<accession>A0A919NKJ8</accession>